<accession>A0ABT3TAM5</accession>
<keyword evidence="7" id="KW-1185">Reference proteome</keyword>
<comment type="cofactor">
    <cofactor evidence="1">
        <name>FAD</name>
        <dbReference type="ChEBI" id="CHEBI:57692"/>
    </cofactor>
</comment>
<evidence type="ECO:0000256" key="3">
    <source>
        <dbReference type="ARBA" id="ARBA00022827"/>
    </source>
</evidence>
<evidence type="ECO:0000259" key="5">
    <source>
        <dbReference type="Pfam" id="PF00890"/>
    </source>
</evidence>
<organism evidence="6 7">
    <name type="scientific">Candidatus Litorirhabdus singularis</name>
    <dbReference type="NCBI Taxonomy" id="2518993"/>
    <lineage>
        <taxon>Bacteria</taxon>
        <taxon>Pseudomonadati</taxon>
        <taxon>Pseudomonadota</taxon>
        <taxon>Gammaproteobacteria</taxon>
        <taxon>Cellvibrionales</taxon>
        <taxon>Halieaceae</taxon>
        <taxon>Candidatus Litorirhabdus</taxon>
    </lineage>
</organism>
<proteinExistence type="predicted"/>
<dbReference type="InterPro" id="IPR027477">
    <property type="entry name" value="Succ_DH/fumarate_Rdtase_cat_sf"/>
</dbReference>
<dbReference type="RefSeq" id="WP_279243246.1">
    <property type="nucleotide sequence ID" value="NZ_SHNN01000001.1"/>
</dbReference>
<gene>
    <name evidence="6" type="ORF">EYC98_00010</name>
</gene>
<evidence type="ECO:0000256" key="2">
    <source>
        <dbReference type="ARBA" id="ARBA00022630"/>
    </source>
</evidence>
<dbReference type="SUPFAM" id="SSF56425">
    <property type="entry name" value="Succinate dehydrogenase/fumarate reductase flavoprotein, catalytic domain"/>
    <property type="match status" value="1"/>
</dbReference>
<dbReference type="PANTHER" id="PTHR43400">
    <property type="entry name" value="FUMARATE REDUCTASE"/>
    <property type="match status" value="1"/>
</dbReference>
<sequence length="501" mass="54025">MAPTTVRPWLRRYETISDFYLSTEVVICGYGGAGAAAALEARRAGADVLVLERASGGGGATQMSSCEMYLGGSGGTAIHKALGMEDTTENMLAYITECFGAHGDAEKIRTYVEGAAAHFDWAESLGVPYKREAIMDRTVVPFTDESLLFTGNERAHPFNKIATPIPRGHVPSKEGDEGGRIFMQALMRHVEEAGAIIQSDARVVGLLQDDEGRVRGVAAKIDGEERYIKATRGVILTAGGFVMNRQMIEKHAPHVIGLGEPYGNQWDLGDGIQMGIAAGANAINMNECFLSFAFYPPAKLTYGILVNGRGQRFINEDTYLARLGHYAGLQDNHEIYMLVQNEDFELSHYMERLRIAGTGDTIAEVEAEAGLPVGSLQATVTYYNEHAARGEDPLFQKESNWVKPIAKGPFALVSYCPQEVKYPLGENPGYLMFTLGGLETRVSGEVLTAQGDIIPGLYAAGRTTAGLPRTAKGYASGMSVGDATFFGRRAGQTVAAAEQHS</sequence>
<dbReference type="PANTHER" id="PTHR43400:SF10">
    <property type="entry name" value="3-OXOSTEROID 1-DEHYDROGENASE"/>
    <property type="match status" value="1"/>
</dbReference>
<dbReference type="Pfam" id="PF00890">
    <property type="entry name" value="FAD_binding_2"/>
    <property type="match status" value="1"/>
</dbReference>
<evidence type="ECO:0000313" key="7">
    <source>
        <dbReference type="Proteomes" id="UP001143362"/>
    </source>
</evidence>
<evidence type="ECO:0000256" key="4">
    <source>
        <dbReference type="ARBA" id="ARBA00023002"/>
    </source>
</evidence>
<dbReference type="InterPro" id="IPR050315">
    <property type="entry name" value="FAD-oxidoreductase_2"/>
</dbReference>
<dbReference type="Gene3D" id="3.50.50.60">
    <property type="entry name" value="FAD/NAD(P)-binding domain"/>
    <property type="match status" value="1"/>
</dbReference>
<keyword evidence="2" id="KW-0285">Flavoprotein</keyword>
<dbReference type="InterPro" id="IPR036188">
    <property type="entry name" value="FAD/NAD-bd_sf"/>
</dbReference>
<dbReference type="InterPro" id="IPR003953">
    <property type="entry name" value="FAD-dep_OxRdtase_2_FAD-bd"/>
</dbReference>
<dbReference type="EMBL" id="SHNN01000001">
    <property type="protein sequence ID" value="MCX2979245.1"/>
    <property type="molecule type" value="Genomic_DNA"/>
</dbReference>
<keyword evidence="4" id="KW-0560">Oxidoreductase</keyword>
<dbReference type="SUPFAM" id="SSF51905">
    <property type="entry name" value="FAD/NAD(P)-binding domain"/>
    <property type="match status" value="1"/>
</dbReference>
<dbReference type="Gene3D" id="3.90.700.10">
    <property type="entry name" value="Succinate dehydrogenase/fumarate reductase flavoprotein, catalytic domain"/>
    <property type="match status" value="1"/>
</dbReference>
<evidence type="ECO:0000256" key="1">
    <source>
        <dbReference type="ARBA" id="ARBA00001974"/>
    </source>
</evidence>
<evidence type="ECO:0000313" key="6">
    <source>
        <dbReference type="EMBL" id="MCX2979245.1"/>
    </source>
</evidence>
<name>A0ABT3TAM5_9GAMM</name>
<dbReference type="NCBIfam" id="NF005510">
    <property type="entry name" value="PRK07121.1-3"/>
    <property type="match status" value="1"/>
</dbReference>
<comment type="caution">
    <text evidence="6">The sequence shown here is derived from an EMBL/GenBank/DDBJ whole genome shotgun (WGS) entry which is preliminary data.</text>
</comment>
<feature type="domain" description="FAD-dependent oxidoreductase 2 FAD-binding" evidence="5">
    <location>
        <begin position="25"/>
        <end position="467"/>
    </location>
</feature>
<protein>
    <submittedName>
        <fullName evidence="6">FAD-dependent oxidoreductase</fullName>
    </submittedName>
</protein>
<keyword evidence="3" id="KW-0274">FAD</keyword>
<reference evidence="6" key="1">
    <citation type="submission" date="2019-02" db="EMBL/GenBank/DDBJ databases">
        <authorList>
            <person name="Li S.-H."/>
        </authorList>
    </citation>
    <scope>NUCLEOTIDE SEQUENCE</scope>
    <source>
        <strain evidence="6">IMCC14734</strain>
    </source>
</reference>
<dbReference type="Proteomes" id="UP001143362">
    <property type="component" value="Unassembled WGS sequence"/>
</dbReference>